<feature type="transmembrane region" description="Helical" evidence="1">
    <location>
        <begin position="49"/>
        <end position="69"/>
    </location>
</feature>
<keyword evidence="1" id="KW-0472">Membrane</keyword>
<comment type="caution">
    <text evidence="2">The sequence shown here is derived from an EMBL/GenBank/DDBJ whole genome shotgun (WGS) entry which is preliminary data.</text>
</comment>
<dbReference type="Proteomes" id="UP001055105">
    <property type="component" value="Unassembled WGS sequence"/>
</dbReference>
<dbReference type="EMBL" id="BQOL01000002">
    <property type="protein sequence ID" value="GKI19929.1"/>
    <property type="molecule type" value="Genomic_DNA"/>
</dbReference>
<reference evidence="2" key="1">
    <citation type="submission" date="2022-01" db="EMBL/GenBank/DDBJ databases">
        <title>Novel bile acid biosynthetic pathways are enriched in the microbiome of centenarians.</title>
        <authorList>
            <person name="Sato Y."/>
            <person name="Atarashi K."/>
            <person name="Plichta R.D."/>
            <person name="Arai Y."/>
            <person name="Sasajima S."/>
            <person name="Kearney M.S."/>
            <person name="Suda W."/>
            <person name="Takeshita K."/>
            <person name="Sasaki T."/>
            <person name="Okamoto S."/>
            <person name="Skelly N.A."/>
            <person name="Okamura Y."/>
            <person name="Vlamakis H."/>
            <person name="Li Y."/>
            <person name="Tanoue T."/>
            <person name="Takei H."/>
            <person name="Nittono H."/>
            <person name="Narushima S."/>
            <person name="Irie J."/>
            <person name="Itoh H."/>
            <person name="Moriya K."/>
            <person name="Sugiura Y."/>
            <person name="Suematsu M."/>
            <person name="Moritoki N."/>
            <person name="Shibata S."/>
            <person name="Littman R.D."/>
            <person name="Fischbach A.M."/>
            <person name="Uwamino Y."/>
            <person name="Inoue T."/>
            <person name="Honda A."/>
            <person name="Hattori M."/>
            <person name="Murai T."/>
            <person name="Xavier J.R."/>
            <person name="Hirose N."/>
            <person name="Honda K."/>
        </authorList>
    </citation>
    <scope>NUCLEOTIDE SEQUENCE</scope>
    <source>
        <strain evidence="2">CE91-St16</strain>
    </source>
</reference>
<evidence type="ECO:0000256" key="1">
    <source>
        <dbReference type="SAM" id="Phobius"/>
    </source>
</evidence>
<proteinExistence type="predicted"/>
<accession>A0AA37NPF4</accession>
<evidence type="ECO:0000313" key="2">
    <source>
        <dbReference type="EMBL" id="GKI19929.1"/>
    </source>
</evidence>
<keyword evidence="1" id="KW-0812">Transmembrane</keyword>
<dbReference type="AlphaFoldDB" id="A0AA37NPF4"/>
<dbReference type="Pfam" id="PF13571">
    <property type="entry name" value="DUF4133"/>
    <property type="match status" value="1"/>
</dbReference>
<keyword evidence="1" id="KW-1133">Transmembrane helix</keyword>
<feature type="transmembrane region" description="Helical" evidence="1">
    <location>
        <begin position="23"/>
        <end position="42"/>
    </location>
</feature>
<dbReference type="RefSeq" id="WP_018697502.1">
    <property type="nucleotide sequence ID" value="NZ_AP025581.1"/>
</dbReference>
<dbReference type="GeneID" id="79838905"/>
<protein>
    <submittedName>
        <fullName evidence="2">Transposase</fullName>
    </submittedName>
</protein>
<gene>
    <name evidence="2" type="ORF">CE91St16_28370</name>
</gene>
<organism evidence="2 3">
    <name type="scientific">Alistipes finegoldii</name>
    <dbReference type="NCBI Taxonomy" id="214856"/>
    <lineage>
        <taxon>Bacteria</taxon>
        <taxon>Pseudomonadati</taxon>
        <taxon>Bacteroidota</taxon>
        <taxon>Bacteroidia</taxon>
        <taxon>Bacteroidales</taxon>
        <taxon>Rikenellaceae</taxon>
        <taxon>Alistipes</taxon>
    </lineage>
</organism>
<sequence length="106" mass="11701">MTTFEIHKGVDAPVEFKGLRSQYLFICAGGLIGAFLIVVVLYMCGVGQFLCLGVGGALAAGVVMLTYRLNEKYGTYGLMKALAVKLHPRRITNRRRVKRLIRSSHV</sequence>
<name>A0AA37NPF4_9BACT</name>
<evidence type="ECO:0000313" key="3">
    <source>
        <dbReference type="Proteomes" id="UP001055105"/>
    </source>
</evidence>
<dbReference type="InterPro" id="IPR025407">
    <property type="entry name" value="DUF4133"/>
</dbReference>